<keyword evidence="1" id="KW-0175">Coiled coil</keyword>
<proteinExistence type="predicted"/>
<evidence type="ECO:0000256" key="1">
    <source>
        <dbReference type="SAM" id="Coils"/>
    </source>
</evidence>
<organism evidence="2 3">
    <name type="scientific">Granulosicoccus antarcticus IMCC3135</name>
    <dbReference type="NCBI Taxonomy" id="1192854"/>
    <lineage>
        <taxon>Bacteria</taxon>
        <taxon>Pseudomonadati</taxon>
        <taxon>Pseudomonadota</taxon>
        <taxon>Gammaproteobacteria</taxon>
        <taxon>Chromatiales</taxon>
        <taxon>Granulosicoccaceae</taxon>
        <taxon>Granulosicoccus</taxon>
    </lineage>
</organism>
<keyword evidence="3" id="KW-1185">Reference proteome</keyword>
<name>A0A2Z2NLR6_9GAMM</name>
<dbReference type="Proteomes" id="UP000250079">
    <property type="component" value="Chromosome"/>
</dbReference>
<evidence type="ECO:0000313" key="2">
    <source>
        <dbReference type="EMBL" id="ASJ72109.1"/>
    </source>
</evidence>
<protein>
    <submittedName>
        <fullName evidence="2">Uncharacterized protein</fullName>
    </submittedName>
</protein>
<gene>
    <name evidence="2" type="ORF">IMCC3135_10075</name>
</gene>
<dbReference type="KEGG" id="gai:IMCC3135_10075"/>
<sequence length="181" mass="20064">MKFLPMIALVVALVALVHTFWLANRIAARLSSTEADNATFERDSEAASAELERLAEDNTSEIKAVREKAASGVENLELRLNELEIELRDEVSSKLTQELVEEATSMAIEKVVSSHLPKSSDFLLDLAGVLAKNFHKELQGVPGEKVDPELLATFLARDQSFLDALQFKTLTEFDSSDTDER</sequence>
<evidence type="ECO:0000313" key="3">
    <source>
        <dbReference type="Proteomes" id="UP000250079"/>
    </source>
</evidence>
<dbReference type="AlphaFoldDB" id="A0A2Z2NLR6"/>
<dbReference type="EMBL" id="CP018632">
    <property type="protein sequence ID" value="ASJ72109.1"/>
    <property type="molecule type" value="Genomic_DNA"/>
</dbReference>
<reference evidence="2 3" key="1">
    <citation type="submission" date="2016-12" db="EMBL/GenBank/DDBJ databases">
        <authorList>
            <person name="Song W.-J."/>
            <person name="Kurnit D.M."/>
        </authorList>
    </citation>
    <scope>NUCLEOTIDE SEQUENCE [LARGE SCALE GENOMIC DNA]</scope>
    <source>
        <strain evidence="2 3">IMCC3135</strain>
    </source>
</reference>
<feature type="coiled-coil region" evidence="1">
    <location>
        <begin position="37"/>
        <end position="93"/>
    </location>
</feature>
<accession>A0A2Z2NLR6</accession>